<comment type="caution">
    <text evidence="8">The sequence shown here is derived from an EMBL/GenBank/DDBJ whole genome shotgun (WGS) entry which is preliminary data.</text>
</comment>
<dbReference type="EC" id="2.6.1.-" evidence="8"/>
<dbReference type="InterPro" id="IPR015424">
    <property type="entry name" value="PyrdxlP-dep_Trfase"/>
</dbReference>
<dbReference type="GO" id="GO:0030170">
    <property type="term" value="F:pyridoxal phosphate binding"/>
    <property type="evidence" value="ECO:0007669"/>
    <property type="project" value="InterPro"/>
</dbReference>
<evidence type="ECO:0000313" key="9">
    <source>
        <dbReference type="Proteomes" id="UP000540412"/>
    </source>
</evidence>
<dbReference type="Gene3D" id="3.40.640.10">
    <property type="entry name" value="Type I PLP-dependent aspartate aminotransferase-like (Major domain)"/>
    <property type="match status" value="1"/>
</dbReference>
<dbReference type="InterPro" id="IPR050859">
    <property type="entry name" value="Class-I_PLP-dep_aminotransf"/>
</dbReference>
<protein>
    <submittedName>
        <fullName evidence="8">2-aminoadipate transaminase</fullName>
        <ecNumber evidence="8">2.6.1.-</ecNumber>
    </submittedName>
</protein>
<evidence type="ECO:0000256" key="2">
    <source>
        <dbReference type="ARBA" id="ARBA00007441"/>
    </source>
</evidence>
<organism evidence="8 9">
    <name type="scientific">Nocardia transvalensis</name>
    <dbReference type="NCBI Taxonomy" id="37333"/>
    <lineage>
        <taxon>Bacteria</taxon>
        <taxon>Bacillati</taxon>
        <taxon>Actinomycetota</taxon>
        <taxon>Actinomycetes</taxon>
        <taxon>Mycobacteriales</taxon>
        <taxon>Nocardiaceae</taxon>
        <taxon>Nocardia</taxon>
    </lineage>
</organism>
<dbReference type="InterPro" id="IPR004839">
    <property type="entry name" value="Aminotransferase_I/II_large"/>
</dbReference>
<dbReference type="Pfam" id="PF00155">
    <property type="entry name" value="Aminotran_1_2"/>
    <property type="match status" value="1"/>
</dbReference>
<name>A0A7W9PES0_9NOCA</name>
<dbReference type="PANTHER" id="PTHR42790:SF19">
    <property type="entry name" value="KYNURENINE_ALPHA-AMINOADIPATE AMINOTRANSFERASE, MITOCHONDRIAL"/>
    <property type="match status" value="1"/>
</dbReference>
<sequence length="392" mass="42413">MSPITPPLARRLAGLRSSAIRDLLTLTSRADIIGLAGGLPDAQLMPRDRIARATEEALADRSRLQYTESAGWGPLREVLAGRESARLGRPVPVEEIFVTHGSQQALSLLSEVLLDPGALVVVEDPAYVGALQVFRAAGARIEAVPLDADGMRIDALSELLERGERPAVVHTVSNFHNPRGVTMVSDRRRALADLAERYNFWVIEDDPYGELWFDRPSPEPVASYSPNVIRLSSASKILAPTLRAGWMVAPDRVCRGVELLKQGADLCGSALTQQVTADLLADDAWLTDHVDKVRRIYGERAEALVGALRARLGDRIVSTDAAGGMFVWADFTDGTDTADLLPRAVEHGTAYVPGSAFAVSADYRHSMRLCFTTSDAATLREAVDRLVAALDG</sequence>
<evidence type="ECO:0000259" key="7">
    <source>
        <dbReference type="Pfam" id="PF00155"/>
    </source>
</evidence>
<dbReference type="PANTHER" id="PTHR42790">
    <property type="entry name" value="AMINOTRANSFERASE"/>
    <property type="match status" value="1"/>
</dbReference>
<comment type="cofactor">
    <cofactor evidence="1">
        <name>pyridoxal 5'-phosphate</name>
        <dbReference type="ChEBI" id="CHEBI:597326"/>
    </cofactor>
</comment>
<dbReference type="FunFam" id="3.40.640.10:FF:000053">
    <property type="entry name" value="Aminotransferase, class I"/>
    <property type="match status" value="1"/>
</dbReference>
<dbReference type="AlphaFoldDB" id="A0A7W9PES0"/>
<dbReference type="CDD" id="cd00609">
    <property type="entry name" value="AAT_like"/>
    <property type="match status" value="1"/>
</dbReference>
<evidence type="ECO:0000256" key="1">
    <source>
        <dbReference type="ARBA" id="ARBA00001933"/>
    </source>
</evidence>
<comment type="subunit">
    <text evidence="3">Homodimer.</text>
</comment>
<dbReference type="GO" id="GO:0008483">
    <property type="term" value="F:transaminase activity"/>
    <property type="evidence" value="ECO:0007669"/>
    <property type="project" value="UniProtKB-KW"/>
</dbReference>
<evidence type="ECO:0000256" key="4">
    <source>
        <dbReference type="ARBA" id="ARBA00022576"/>
    </source>
</evidence>
<dbReference type="RefSeq" id="WP_040746252.1">
    <property type="nucleotide sequence ID" value="NZ_JACHIT010000001.1"/>
</dbReference>
<reference evidence="8 9" key="1">
    <citation type="submission" date="2020-08" db="EMBL/GenBank/DDBJ databases">
        <title>Sequencing the genomes of 1000 actinobacteria strains.</title>
        <authorList>
            <person name="Klenk H.-P."/>
        </authorList>
    </citation>
    <scope>NUCLEOTIDE SEQUENCE [LARGE SCALE GENOMIC DNA]</scope>
    <source>
        <strain evidence="8 9">DSM 43582</strain>
    </source>
</reference>
<evidence type="ECO:0000256" key="6">
    <source>
        <dbReference type="ARBA" id="ARBA00022898"/>
    </source>
</evidence>
<gene>
    <name evidence="8" type="ORF">BJY24_003681</name>
</gene>
<proteinExistence type="inferred from homology"/>
<keyword evidence="6" id="KW-0663">Pyridoxal phosphate</keyword>
<dbReference type="SUPFAM" id="SSF53383">
    <property type="entry name" value="PLP-dependent transferases"/>
    <property type="match status" value="1"/>
</dbReference>
<evidence type="ECO:0000256" key="5">
    <source>
        <dbReference type="ARBA" id="ARBA00022679"/>
    </source>
</evidence>
<keyword evidence="9" id="KW-1185">Reference proteome</keyword>
<accession>A0A7W9PES0</accession>
<dbReference type="InterPro" id="IPR015422">
    <property type="entry name" value="PyrdxlP-dep_Trfase_small"/>
</dbReference>
<keyword evidence="5 8" id="KW-0808">Transferase</keyword>
<dbReference type="InterPro" id="IPR015421">
    <property type="entry name" value="PyrdxlP-dep_Trfase_major"/>
</dbReference>
<evidence type="ECO:0000313" key="8">
    <source>
        <dbReference type="EMBL" id="MBB5914814.1"/>
    </source>
</evidence>
<dbReference type="GO" id="GO:1901605">
    <property type="term" value="P:alpha-amino acid metabolic process"/>
    <property type="evidence" value="ECO:0007669"/>
    <property type="project" value="TreeGrafter"/>
</dbReference>
<dbReference type="Proteomes" id="UP000540412">
    <property type="component" value="Unassembled WGS sequence"/>
</dbReference>
<feature type="domain" description="Aminotransferase class I/classII large" evidence="7">
    <location>
        <begin position="31"/>
        <end position="386"/>
    </location>
</feature>
<keyword evidence="4 8" id="KW-0032">Aminotransferase</keyword>
<comment type="similarity">
    <text evidence="2">Belongs to the class-I pyridoxal-phosphate-dependent aminotransferase family.</text>
</comment>
<dbReference type="EMBL" id="JACHIT010000001">
    <property type="protein sequence ID" value="MBB5914814.1"/>
    <property type="molecule type" value="Genomic_DNA"/>
</dbReference>
<dbReference type="Gene3D" id="3.90.1150.10">
    <property type="entry name" value="Aspartate Aminotransferase, domain 1"/>
    <property type="match status" value="1"/>
</dbReference>
<evidence type="ECO:0000256" key="3">
    <source>
        <dbReference type="ARBA" id="ARBA00011738"/>
    </source>
</evidence>